<sequence>MRNIRNFLLATSVSFTILAAPVHAQDNLDNLAALIFEASHAEATITDDGVARIGWTRDDVEVSVDGMRLDPPAGLGSWAAFKPVEGGVMVMGDTVVFEDEITAAMDAALEGGLTVTALHNHFIFDDPPVYFMHIGGHGDTARMAAAVKSVWDAIKAVRQANPVPQRSFGGATPDPDGVIDPAPLTALFEMEPTIDDGVVKYTFPRSGRMHGIEIGGSMGLTTWAAFSGSDELAAVDGDFIMTEDEVQPVLRALRERGINVVALHNHMVGGEPIYYFLHYWGVGPARELAEALSSARDVQGRVEAGPH</sequence>
<reference evidence="3" key="1">
    <citation type="submission" date="2015-02" db="EMBL/GenBank/DDBJ databases">
        <authorList>
            <person name="Lima A.O."/>
            <person name="Cabral A."/>
            <person name="Porto L.M."/>
            <person name="Silva M.A."/>
        </authorList>
    </citation>
    <scope>NUCLEOTIDE SEQUENCE [LARGE SCALE GENOMIC DNA]</scope>
    <source>
        <strain evidence="3">LAMA 915</strain>
    </source>
</reference>
<evidence type="ECO:0000313" key="3">
    <source>
        <dbReference type="Proteomes" id="UP000037446"/>
    </source>
</evidence>
<dbReference type="EMBL" id="JYNE01000018">
    <property type="protein sequence ID" value="KNH02912.1"/>
    <property type="molecule type" value="Genomic_DNA"/>
</dbReference>
<dbReference type="RefSeq" id="WP_228135194.1">
    <property type="nucleotide sequence ID" value="NZ_JYNE01000018.1"/>
</dbReference>
<comment type="caution">
    <text evidence="2">The sequence shown here is derived from an EMBL/GenBank/DDBJ whole genome shotgun (WGS) entry which is preliminary data.</text>
</comment>
<gene>
    <name evidence="2" type="ORF">J121_876</name>
</gene>
<evidence type="ECO:0000313" key="2">
    <source>
        <dbReference type="EMBL" id="KNH02912.1"/>
    </source>
</evidence>
<keyword evidence="2" id="KW-0449">Lipoprotein</keyword>
<keyword evidence="1" id="KW-0732">Signal</keyword>
<protein>
    <submittedName>
        <fullName evidence="2">Putative conserved lipoprotein LPQO</fullName>
    </submittedName>
</protein>
<accession>A0A0L1KGE5</accession>
<dbReference type="Proteomes" id="UP000037446">
    <property type="component" value="Unassembled WGS sequence"/>
</dbReference>
<feature type="chain" id="PRO_5005554836" evidence="1">
    <location>
        <begin position="25"/>
        <end position="307"/>
    </location>
</feature>
<dbReference type="Pfam" id="PF07485">
    <property type="entry name" value="DUF1529"/>
    <property type="match status" value="2"/>
</dbReference>
<organism evidence="2 3">
    <name type="scientific">Qipengyuania citrea LAMA 915</name>
    <dbReference type="NCBI Taxonomy" id="1306953"/>
    <lineage>
        <taxon>Bacteria</taxon>
        <taxon>Pseudomonadati</taxon>
        <taxon>Pseudomonadota</taxon>
        <taxon>Alphaproteobacteria</taxon>
        <taxon>Sphingomonadales</taxon>
        <taxon>Erythrobacteraceae</taxon>
        <taxon>Qipengyuania</taxon>
    </lineage>
</organism>
<feature type="signal peptide" evidence="1">
    <location>
        <begin position="1"/>
        <end position="24"/>
    </location>
</feature>
<dbReference type="PATRIC" id="fig|1306953.7.peg.885"/>
<dbReference type="AlphaFoldDB" id="A0A0L1KGE5"/>
<evidence type="ECO:0000256" key="1">
    <source>
        <dbReference type="SAM" id="SignalP"/>
    </source>
</evidence>
<dbReference type="InterPro" id="IPR011094">
    <property type="entry name" value="Uncharacterised_LppY/LpqO"/>
</dbReference>
<name>A0A0L1KGE5_9SPHN</name>
<proteinExistence type="predicted"/>